<dbReference type="EMBL" id="FPKU01000003">
    <property type="protein sequence ID" value="SFZ86529.1"/>
    <property type="molecule type" value="Genomic_DNA"/>
</dbReference>
<dbReference type="Proteomes" id="UP000183447">
    <property type="component" value="Unassembled WGS sequence"/>
</dbReference>
<proteinExistence type="predicted"/>
<keyword evidence="2" id="KW-0808">Transferase</keyword>
<gene>
    <name evidence="2" type="ORF">SAMN02983003_3711</name>
</gene>
<dbReference type="Gene3D" id="3.40.50.300">
    <property type="entry name" value="P-loop containing nucleotide triphosphate hydrolases"/>
    <property type="match status" value="1"/>
</dbReference>
<evidence type="ECO:0000313" key="2">
    <source>
        <dbReference type="EMBL" id="SFZ86529.1"/>
    </source>
</evidence>
<name>A0A1K2I2G9_9HYPH</name>
<dbReference type="GO" id="GO:0000155">
    <property type="term" value="F:phosphorelay sensor kinase activity"/>
    <property type="evidence" value="ECO:0007669"/>
    <property type="project" value="InterPro"/>
</dbReference>
<protein>
    <submittedName>
        <fullName evidence="2">HPr Serine kinase C-terminal domain-containing protein</fullName>
    </submittedName>
</protein>
<keyword evidence="3" id="KW-1185">Reference proteome</keyword>
<sequence length="159" mass="17053">MDTRINIHATGIVLDAAGLVIRGPSGAGKSLLALSLLTLWEDLGRPAALVGDDRLDIAPEEGGLLMLAPPRIAGLIELRGRGIVARPWRQSAPVDLIVDLVDALDRMPEETEQSVTVAGVKLSRCPVPRNGLVELGHQMLLVREALRLLPADPLRQKTT</sequence>
<dbReference type="OrthoDB" id="8326226at2"/>
<reference evidence="2 3" key="1">
    <citation type="submission" date="2016-11" db="EMBL/GenBank/DDBJ databases">
        <authorList>
            <person name="Jaros S."/>
            <person name="Januszkiewicz K."/>
            <person name="Wedrychowicz H."/>
        </authorList>
    </citation>
    <scope>NUCLEOTIDE SEQUENCE [LARGE SCALE GENOMIC DNA]</scope>
    <source>
        <strain evidence="2 3">ATCC 23634</strain>
    </source>
</reference>
<dbReference type="STRING" id="665118.SAMN02983003_3711"/>
<dbReference type="RefSeq" id="WP_072346148.1">
    <property type="nucleotide sequence ID" value="NZ_FPKU01000003.1"/>
</dbReference>
<dbReference type="Pfam" id="PF07475">
    <property type="entry name" value="Hpr_kinase_C"/>
    <property type="match status" value="1"/>
</dbReference>
<dbReference type="GO" id="GO:0006109">
    <property type="term" value="P:regulation of carbohydrate metabolic process"/>
    <property type="evidence" value="ECO:0007669"/>
    <property type="project" value="InterPro"/>
</dbReference>
<dbReference type="InterPro" id="IPR011104">
    <property type="entry name" value="Hpr_kin/Pase_C"/>
</dbReference>
<dbReference type="AlphaFoldDB" id="A0A1K2I2G9"/>
<dbReference type="SUPFAM" id="SSF53795">
    <property type="entry name" value="PEP carboxykinase-like"/>
    <property type="match status" value="1"/>
</dbReference>
<accession>A0A1K2I2G9</accession>
<feature type="domain" description="HPr kinase/phosphorylase C-terminal" evidence="1">
    <location>
        <begin position="4"/>
        <end position="128"/>
    </location>
</feature>
<keyword evidence="2" id="KW-0418">Kinase</keyword>
<dbReference type="GO" id="GO:0005524">
    <property type="term" value="F:ATP binding"/>
    <property type="evidence" value="ECO:0007669"/>
    <property type="project" value="InterPro"/>
</dbReference>
<organism evidence="2 3">
    <name type="scientific">Devosia enhydra</name>
    <dbReference type="NCBI Taxonomy" id="665118"/>
    <lineage>
        <taxon>Bacteria</taxon>
        <taxon>Pseudomonadati</taxon>
        <taxon>Pseudomonadota</taxon>
        <taxon>Alphaproteobacteria</taxon>
        <taxon>Hyphomicrobiales</taxon>
        <taxon>Devosiaceae</taxon>
        <taxon>Devosia</taxon>
    </lineage>
</organism>
<evidence type="ECO:0000313" key="3">
    <source>
        <dbReference type="Proteomes" id="UP000183447"/>
    </source>
</evidence>
<dbReference type="InterPro" id="IPR027417">
    <property type="entry name" value="P-loop_NTPase"/>
</dbReference>
<evidence type="ECO:0000259" key="1">
    <source>
        <dbReference type="Pfam" id="PF07475"/>
    </source>
</evidence>